<dbReference type="PRINTS" id="PR00344">
    <property type="entry name" value="BCTRLSENSOR"/>
</dbReference>
<dbReference type="Gene3D" id="3.30.450.20">
    <property type="entry name" value="PAS domain"/>
    <property type="match status" value="2"/>
</dbReference>
<gene>
    <name evidence="11" type="ORF">MARGE09_P0890</name>
</gene>
<dbReference type="PROSITE" id="PS50109">
    <property type="entry name" value="HIS_KIN"/>
    <property type="match status" value="1"/>
</dbReference>
<evidence type="ECO:0000256" key="3">
    <source>
        <dbReference type="ARBA" id="ARBA00022553"/>
    </source>
</evidence>
<dbReference type="InterPro" id="IPR004358">
    <property type="entry name" value="Sig_transdc_His_kin-like_C"/>
</dbReference>
<dbReference type="InterPro" id="IPR001789">
    <property type="entry name" value="Sig_transdc_resp-reg_receiver"/>
</dbReference>
<dbReference type="PROSITE" id="PS50113">
    <property type="entry name" value="PAC"/>
    <property type="match status" value="2"/>
</dbReference>
<keyword evidence="12" id="KW-1185">Reference proteome</keyword>
<dbReference type="SMART" id="SM00387">
    <property type="entry name" value="HATPase_c"/>
    <property type="match status" value="1"/>
</dbReference>
<evidence type="ECO:0000256" key="4">
    <source>
        <dbReference type="ARBA" id="ARBA00022679"/>
    </source>
</evidence>
<evidence type="ECO:0000256" key="1">
    <source>
        <dbReference type="ARBA" id="ARBA00000085"/>
    </source>
</evidence>
<evidence type="ECO:0000313" key="11">
    <source>
        <dbReference type="EMBL" id="BCD96690.1"/>
    </source>
</evidence>
<dbReference type="Gene3D" id="3.40.50.2300">
    <property type="match status" value="1"/>
</dbReference>
<proteinExistence type="predicted"/>
<dbReference type="AlphaFoldDB" id="A0AAN2BJ63"/>
<dbReference type="SMART" id="SM00448">
    <property type="entry name" value="REC"/>
    <property type="match status" value="1"/>
</dbReference>
<dbReference type="SUPFAM" id="SSF55785">
    <property type="entry name" value="PYP-like sensor domain (PAS domain)"/>
    <property type="match status" value="2"/>
</dbReference>
<dbReference type="SUPFAM" id="SSF55874">
    <property type="entry name" value="ATPase domain of HSP90 chaperone/DNA topoisomerase II/histidine kinase"/>
    <property type="match status" value="1"/>
</dbReference>
<keyword evidence="3 6" id="KW-0597">Phosphoprotein</keyword>
<dbReference type="Pfam" id="PF00072">
    <property type="entry name" value="Response_reg"/>
    <property type="match status" value="1"/>
</dbReference>
<accession>A0AAN2BJ63</accession>
<dbReference type="NCBIfam" id="TIGR00229">
    <property type="entry name" value="sensory_box"/>
    <property type="match status" value="2"/>
</dbReference>
<dbReference type="Gene3D" id="3.30.565.10">
    <property type="entry name" value="Histidine kinase-like ATPase, C-terminal domain"/>
    <property type="match status" value="1"/>
</dbReference>
<comment type="catalytic activity">
    <reaction evidence="1">
        <text>ATP + protein L-histidine = ADP + protein N-phospho-L-histidine.</text>
        <dbReference type="EC" id="2.7.13.3"/>
    </reaction>
</comment>
<dbReference type="InterPro" id="IPR001610">
    <property type="entry name" value="PAC"/>
</dbReference>
<dbReference type="Pfam" id="PF08447">
    <property type="entry name" value="PAS_3"/>
    <property type="match status" value="2"/>
</dbReference>
<dbReference type="Gene3D" id="1.10.287.130">
    <property type="match status" value="1"/>
</dbReference>
<dbReference type="InterPro" id="IPR035965">
    <property type="entry name" value="PAS-like_dom_sf"/>
</dbReference>
<feature type="domain" description="PAS" evidence="9">
    <location>
        <begin position="26"/>
        <end position="101"/>
    </location>
</feature>
<name>A0AAN2BJ63_9GAMM</name>
<organism evidence="11 12">
    <name type="scientific">Marinagarivorans cellulosilyticus</name>
    <dbReference type="NCBI Taxonomy" id="2721545"/>
    <lineage>
        <taxon>Bacteria</taxon>
        <taxon>Pseudomonadati</taxon>
        <taxon>Pseudomonadota</taxon>
        <taxon>Gammaproteobacteria</taxon>
        <taxon>Cellvibrionales</taxon>
        <taxon>Cellvibrionaceae</taxon>
        <taxon>Marinagarivorans</taxon>
    </lineage>
</organism>
<evidence type="ECO:0000313" key="12">
    <source>
        <dbReference type="Proteomes" id="UP001320119"/>
    </source>
</evidence>
<dbReference type="Pfam" id="PF02518">
    <property type="entry name" value="HATPase_c"/>
    <property type="match status" value="1"/>
</dbReference>
<dbReference type="KEGG" id="marq:MARGE09_P0890"/>
<protein>
    <recommendedName>
        <fullName evidence="2">histidine kinase</fullName>
        <ecNumber evidence="2">2.7.13.3</ecNumber>
    </recommendedName>
</protein>
<dbReference type="PANTHER" id="PTHR43047:SF72">
    <property type="entry name" value="OSMOSENSING HISTIDINE PROTEIN KINASE SLN1"/>
    <property type="match status" value="1"/>
</dbReference>
<evidence type="ECO:0000259" key="10">
    <source>
        <dbReference type="PROSITE" id="PS50113"/>
    </source>
</evidence>
<evidence type="ECO:0000256" key="5">
    <source>
        <dbReference type="ARBA" id="ARBA00022777"/>
    </source>
</evidence>
<evidence type="ECO:0000256" key="2">
    <source>
        <dbReference type="ARBA" id="ARBA00012438"/>
    </source>
</evidence>
<dbReference type="SMART" id="SM00086">
    <property type="entry name" value="PAC"/>
    <property type="match status" value="2"/>
</dbReference>
<feature type="domain" description="Histidine kinase" evidence="7">
    <location>
        <begin position="307"/>
        <end position="525"/>
    </location>
</feature>
<dbReference type="SMART" id="SM00388">
    <property type="entry name" value="HisKA"/>
    <property type="match status" value="1"/>
</dbReference>
<dbReference type="Proteomes" id="UP001320119">
    <property type="component" value="Chromosome"/>
</dbReference>
<dbReference type="EMBL" id="AP023086">
    <property type="protein sequence ID" value="BCD96690.1"/>
    <property type="molecule type" value="Genomic_DNA"/>
</dbReference>
<keyword evidence="4" id="KW-0808">Transferase</keyword>
<dbReference type="InterPro" id="IPR000014">
    <property type="entry name" value="PAS"/>
</dbReference>
<dbReference type="InterPro" id="IPR011006">
    <property type="entry name" value="CheY-like_superfamily"/>
</dbReference>
<dbReference type="InterPro" id="IPR000700">
    <property type="entry name" value="PAS-assoc_C"/>
</dbReference>
<evidence type="ECO:0000259" key="7">
    <source>
        <dbReference type="PROSITE" id="PS50109"/>
    </source>
</evidence>
<dbReference type="PROSITE" id="PS50112">
    <property type="entry name" value="PAS"/>
    <property type="match status" value="1"/>
</dbReference>
<dbReference type="GO" id="GO:0000155">
    <property type="term" value="F:phosphorelay sensor kinase activity"/>
    <property type="evidence" value="ECO:0007669"/>
    <property type="project" value="InterPro"/>
</dbReference>
<dbReference type="InterPro" id="IPR003661">
    <property type="entry name" value="HisK_dim/P_dom"/>
</dbReference>
<dbReference type="CDD" id="cd00130">
    <property type="entry name" value="PAS"/>
    <property type="match status" value="2"/>
</dbReference>
<keyword evidence="5" id="KW-0418">Kinase</keyword>
<feature type="domain" description="PAC" evidence="10">
    <location>
        <begin position="237"/>
        <end position="289"/>
    </location>
</feature>
<dbReference type="GO" id="GO:0009927">
    <property type="term" value="F:histidine phosphotransfer kinase activity"/>
    <property type="evidence" value="ECO:0007669"/>
    <property type="project" value="TreeGrafter"/>
</dbReference>
<feature type="domain" description="Response regulatory" evidence="8">
    <location>
        <begin position="551"/>
        <end position="668"/>
    </location>
</feature>
<dbReference type="InterPro" id="IPR003594">
    <property type="entry name" value="HATPase_dom"/>
</dbReference>
<dbReference type="CDD" id="cd00082">
    <property type="entry name" value="HisKA"/>
    <property type="match status" value="1"/>
</dbReference>
<feature type="domain" description="PAC" evidence="10">
    <location>
        <begin position="104"/>
        <end position="156"/>
    </location>
</feature>
<dbReference type="SUPFAM" id="SSF47384">
    <property type="entry name" value="Homodimeric domain of signal transducing histidine kinase"/>
    <property type="match status" value="1"/>
</dbReference>
<dbReference type="PROSITE" id="PS50110">
    <property type="entry name" value="RESPONSE_REGULATORY"/>
    <property type="match status" value="1"/>
</dbReference>
<dbReference type="RefSeq" id="WP_236986181.1">
    <property type="nucleotide sequence ID" value="NZ_AP023086.1"/>
</dbReference>
<dbReference type="InterPro" id="IPR036097">
    <property type="entry name" value="HisK_dim/P_sf"/>
</dbReference>
<evidence type="ECO:0000259" key="8">
    <source>
        <dbReference type="PROSITE" id="PS50110"/>
    </source>
</evidence>
<dbReference type="EC" id="2.7.13.3" evidence="2"/>
<dbReference type="GO" id="GO:0005886">
    <property type="term" value="C:plasma membrane"/>
    <property type="evidence" value="ECO:0007669"/>
    <property type="project" value="TreeGrafter"/>
</dbReference>
<dbReference type="InterPro" id="IPR036890">
    <property type="entry name" value="HATPase_C_sf"/>
</dbReference>
<evidence type="ECO:0000256" key="6">
    <source>
        <dbReference type="PROSITE-ProRule" id="PRU00169"/>
    </source>
</evidence>
<evidence type="ECO:0000259" key="9">
    <source>
        <dbReference type="PROSITE" id="PS50112"/>
    </source>
</evidence>
<feature type="modified residue" description="4-aspartylphosphate" evidence="6">
    <location>
        <position position="601"/>
    </location>
</feature>
<sequence>MHISSFFKPWRWFRQNRTETVTDDERLARHRRIFKGANDYGYFDWDLSRDCITWSGGYWAFLGYSDKDVKEINVSRRYFEYVHPDDLPGLMITIRKTLREGGPTQVAYRVRKKHGGWVWTEMHADTTRDETGWVYYISGIALDVTKRKQAEQALLLSEARHARIIKSSNDGFWEWSAEQSGFSFSNRCWELLGYTEKDDVVTQGVDRLQAWRKRMHPEDGKMFDAAIDRHIKTKEPFDVEYRIRHRDGSWCWIRGRGHMAFDEKGAPMRMSGTNMSITKLKEAEEHVLAAKEQAEAANRAKSDFLSSMSHELRTPLNAILGFSHILESDLKLSSEQRNNVVEIAKAGRYLLTLIGDVLDLAKIEAGRMDMSMEPVDPSQLLSECLSYVQPRADESSIQMKLAMQAVTHQRVSADRIRLKQVFLNLLSNAVKYNKPFGKVNVECVFTDQGRMRVEIHDTGRGIPKDKLDEVFQPFCRLGAEQTEIEGSGVGLVITRQLVVQMGGDIGFYNRDEGGCCFWLELPLMSELPSVTEPVPTPSVESLQLLDCGSKQVLYIEDNEANQRLIEKLFERYQGISVEIACDAFKGVFAARVSQPDLIIMDINLPGMNGYEAIEILRADTLTRNIPIIALSANAMSHDRTKGLEAGFDEYLTKPLDVGQLMAALNRLWRKPSAQQRIAVAEEVTA</sequence>
<dbReference type="InterPro" id="IPR005467">
    <property type="entry name" value="His_kinase_dom"/>
</dbReference>
<dbReference type="InterPro" id="IPR013655">
    <property type="entry name" value="PAS_fold_3"/>
</dbReference>
<dbReference type="Pfam" id="PF00512">
    <property type="entry name" value="HisKA"/>
    <property type="match status" value="1"/>
</dbReference>
<reference evidence="11 12" key="1">
    <citation type="journal article" date="2022" name="IScience">
        <title>An ultrasensitive nanofiber-based assay for enzymatic hydrolysis and deep-sea microbial degradation of cellulose.</title>
        <authorList>
            <person name="Tsudome M."/>
            <person name="Tachioka M."/>
            <person name="Miyazaki M."/>
            <person name="Uchimura K."/>
            <person name="Tsuda M."/>
            <person name="Takaki Y."/>
            <person name="Deguchi S."/>
        </authorList>
    </citation>
    <scope>NUCLEOTIDE SEQUENCE [LARGE SCALE GENOMIC DNA]</scope>
    <source>
        <strain evidence="11 12">GE09</strain>
    </source>
</reference>
<dbReference type="SMART" id="SM00091">
    <property type="entry name" value="PAS"/>
    <property type="match status" value="2"/>
</dbReference>
<dbReference type="PANTHER" id="PTHR43047">
    <property type="entry name" value="TWO-COMPONENT HISTIDINE PROTEIN KINASE"/>
    <property type="match status" value="1"/>
</dbReference>
<dbReference type="SUPFAM" id="SSF52172">
    <property type="entry name" value="CheY-like"/>
    <property type="match status" value="1"/>
</dbReference>